<gene>
    <name evidence="10" type="ORF">CKAH01_13861</name>
</gene>
<evidence type="ECO:0000256" key="7">
    <source>
        <dbReference type="RuleBase" id="RU003346"/>
    </source>
</evidence>
<sequence>MGGGAVACGASASDSNYKSVRNNANSKWWLDAGLRKNVSHCVGLCGTLFFNGYDGSLFNGLQTIDAWQNFFGHPKGNLLGLMNSAALFPGLISPYFAELIANRFGRRWAVWIGVLINIAGAVVNSAAINLGMYIAGRVLMGVGISMGLTIAPTLLQEIAHPRYRAQIGSMYTCIYYIAAVISAGVCLRTRHIEGNAAWRIPCYLQLVGPGVTLAMTFTMPESPRWLVRHGASDEALQILGKYHANGDINDPLVRLEYEEIMENLRADEVNSETKYADYFLPNNRPRLFLLVVIAIGTNWVGNGIISYYLSPILSTIGIRSTEQQAGLNLGLQIWNLILSTSAALSVDRVGRRPLWLTSTIGMFFSFIVVMGLSGAYDTQGQQKAVGLAVVPFLFVFFGFYDLAWTPLSNMYSVEILPYNLRTKGQAIYNIVQGSANAVNQWVNPIILEAIHWRYYAVYIGILAFYCVIIYLRFPETKGLTIEEIAIIFDGDRAKGISRAAHVIRDEPHVVGDDHSIQSEHADDISIKQNGMAGKTNGNVTASERA</sequence>
<feature type="transmembrane region" description="Helical" evidence="8">
    <location>
        <begin position="354"/>
        <end position="372"/>
    </location>
</feature>
<dbReference type="PROSITE" id="PS50850">
    <property type="entry name" value="MFS"/>
    <property type="match status" value="1"/>
</dbReference>
<reference evidence="10" key="1">
    <citation type="submission" date="2023-02" db="EMBL/GenBank/DDBJ databases">
        <title>Colletotrichum kahawae CIFC_Que2 genome sequencing and assembly.</title>
        <authorList>
            <person name="Baroncelli R."/>
        </authorList>
    </citation>
    <scope>NUCLEOTIDE SEQUENCE</scope>
    <source>
        <strain evidence="10">CIFC_Que2</strain>
    </source>
</reference>
<dbReference type="Gene3D" id="1.20.1250.20">
    <property type="entry name" value="MFS general substrate transporter like domains"/>
    <property type="match status" value="1"/>
</dbReference>
<dbReference type="Pfam" id="PF00083">
    <property type="entry name" value="Sugar_tr"/>
    <property type="match status" value="1"/>
</dbReference>
<organism evidence="10 11">
    <name type="scientific">Colletotrichum kahawae</name>
    <name type="common">Coffee berry disease fungus</name>
    <dbReference type="NCBI Taxonomy" id="34407"/>
    <lineage>
        <taxon>Eukaryota</taxon>
        <taxon>Fungi</taxon>
        <taxon>Dikarya</taxon>
        <taxon>Ascomycota</taxon>
        <taxon>Pezizomycotina</taxon>
        <taxon>Sordariomycetes</taxon>
        <taxon>Hypocreomycetidae</taxon>
        <taxon>Glomerellales</taxon>
        <taxon>Glomerellaceae</taxon>
        <taxon>Colletotrichum</taxon>
        <taxon>Colletotrichum gloeosporioides species complex</taxon>
    </lineage>
</organism>
<dbReference type="InterPro" id="IPR003663">
    <property type="entry name" value="Sugar/inositol_transpt"/>
</dbReference>
<keyword evidence="11" id="KW-1185">Reference proteome</keyword>
<evidence type="ECO:0000256" key="8">
    <source>
        <dbReference type="SAM" id="Phobius"/>
    </source>
</evidence>
<evidence type="ECO:0000313" key="11">
    <source>
        <dbReference type="Proteomes" id="UP001281614"/>
    </source>
</evidence>
<comment type="similarity">
    <text evidence="2 7">Belongs to the major facilitator superfamily. Sugar transporter (TC 2.A.1.1) family.</text>
</comment>
<dbReference type="InterPro" id="IPR005828">
    <property type="entry name" value="MFS_sugar_transport-like"/>
</dbReference>
<evidence type="ECO:0000256" key="4">
    <source>
        <dbReference type="ARBA" id="ARBA00022692"/>
    </source>
</evidence>
<dbReference type="InterPro" id="IPR050360">
    <property type="entry name" value="MFS_Sugar_Transporters"/>
</dbReference>
<dbReference type="NCBIfam" id="TIGR00879">
    <property type="entry name" value="SP"/>
    <property type="match status" value="1"/>
</dbReference>
<accession>A0AAD9YNC7</accession>
<feature type="transmembrane region" description="Helical" evidence="8">
    <location>
        <begin position="452"/>
        <end position="471"/>
    </location>
</feature>
<evidence type="ECO:0000256" key="2">
    <source>
        <dbReference type="ARBA" id="ARBA00010992"/>
    </source>
</evidence>
<evidence type="ECO:0000259" key="9">
    <source>
        <dbReference type="PROSITE" id="PS50850"/>
    </source>
</evidence>
<dbReference type="InterPro" id="IPR036259">
    <property type="entry name" value="MFS_trans_sf"/>
</dbReference>
<dbReference type="FunFam" id="1.20.1250.20:FF:000134">
    <property type="entry name" value="MFS sugar transporter protein"/>
    <property type="match status" value="1"/>
</dbReference>
<dbReference type="EMBL" id="VYYT01000065">
    <property type="protein sequence ID" value="KAK2772662.1"/>
    <property type="molecule type" value="Genomic_DNA"/>
</dbReference>
<keyword evidence="5 8" id="KW-1133">Transmembrane helix</keyword>
<dbReference type="Proteomes" id="UP001281614">
    <property type="component" value="Unassembled WGS sequence"/>
</dbReference>
<feature type="transmembrane region" description="Helical" evidence="8">
    <location>
        <begin position="167"/>
        <end position="185"/>
    </location>
</feature>
<dbReference type="PRINTS" id="PR00171">
    <property type="entry name" value="SUGRTRNSPORT"/>
</dbReference>
<comment type="subcellular location">
    <subcellularLocation>
        <location evidence="1">Membrane</location>
        <topology evidence="1">Multi-pass membrane protein</topology>
    </subcellularLocation>
</comment>
<feature type="domain" description="Major facilitator superfamily (MFS) profile" evidence="9">
    <location>
        <begin position="40"/>
        <end position="477"/>
    </location>
</feature>
<dbReference type="GO" id="GO:0005351">
    <property type="term" value="F:carbohydrate:proton symporter activity"/>
    <property type="evidence" value="ECO:0007669"/>
    <property type="project" value="TreeGrafter"/>
</dbReference>
<comment type="caution">
    <text evidence="10">The sequence shown here is derived from an EMBL/GenBank/DDBJ whole genome shotgun (WGS) entry which is preliminary data.</text>
</comment>
<keyword evidence="3 7" id="KW-0813">Transport</keyword>
<feature type="transmembrane region" description="Helical" evidence="8">
    <location>
        <begin position="134"/>
        <end position="155"/>
    </location>
</feature>
<dbReference type="PANTHER" id="PTHR48022">
    <property type="entry name" value="PLASTIDIC GLUCOSE TRANSPORTER 4"/>
    <property type="match status" value="1"/>
</dbReference>
<dbReference type="InterPro" id="IPR020846">
    <property type="entry name" value="MFS_dom"/>
</dbReference>
<dbReference type="SUPFAM" id="SSF103473">
    <property type="entry name" value="MFS general substrate transporter"/>
    <property type="match status" value="1"/>
</dbReference>
<proteinExistence type="inferred from homology"/>
<dbReference type="GO" id="GO:0016020">
    <property type="term" value="C:membrane"/>
    <property type="evidence" value="ECO:0007669"/>
    <property type="project" value="UniProtKB-SubCell"/>
</dbReference>
<dbReference type="PROSITE" id="PS00216">
    <property type="entry name" value="SUGAR_TRANSPORT_1"/>
    <property type="match status" value="1"/>
</dbReference>
<dbReference type="PANTHER" id="PTHR48022:SF52">
    <property type="entry name" value="SUGAR TRANSPORTER, PUTATIVE-RELATED"/>
    <property type="match status" value="1"/>
</dbReference>
<evidence type="ECO:0000313" key="10">
    <source>
        <dbReference type="EMBL" id="KAK2772662.1"/>
    </source>
</evidence>
<name>A0AAD9YNC7_COLKA</name>
<protein>
    <submittedName>
        <fullName evidence="10">Hexose transporter protein</fullName>
    </submittedName>
</protein>
<dbReference type="AlphaFoldDB" id="A0AAD9YNC7"/>
<feature type="transmembrane region" description="Helical" evidence="8">
    <location>
        <begin position="384"/>
        <end position="403"/>
    </location>
</feature>
<keyword evidence="4 8" id="KW-0812">Transmembrane</keyword>
<feature type="transmembrane region" description="Helical" evidence="8">
    <location>
        <begin position="287"/>
        <end position="309"/>
    </location>
</feature>
<evidence type="ECO:0000256" key="3">
    <source>
        <dbReference type="ARBA" id="ARBA00022448"/>
    </source>
</evidence>
<evidence type="ECO:0000256" key="6">
    <source>
        <dbReference type="ARBA" id="ARBA00023136"/>
    </source>
</evidence>
<dbReference type="InterPro" id="IPR005829">
    <property type="entry name" value="Sugar_transporter_CS"/>
</dbReference>
<evidence type="ECO:0000256" key="1">
    <source>
        <dbReference type="ARBA" id="ARBA00004141"/>
    </source>
</evidence>
<evidence type="ECO:0000256" key="5">
    <source>
        <dbReference type="ARBA" id="ARBA00022989"/>
    </source>
</evidence>
<keyword evidence="6 8" id="KW-0472">Membrane</keyword>
<feature type="transmembrane region" description="Helical" evidence="8">
    <location>
        <begin position="108"/>
        <end position="128"/>
    </location>
</feature>